<evidence type="ECO:0000313" key="2">
    <source>
        <dbReference type="EMBL" id="WOK94660.1"/>
    </source>
</evidence>
<keyword evidence="3" id="KW-1185">Reference proteome</keyword>
<proteinExistence type="predicted"/>
<organism evidence="2 3">
    <name type="scientific">Canna indica</name>
    <name type="common">Indian-shot</name>
    <dbReference type="NCBI Taxonomy" id="4628"/>
    <lineage>
        <taxon>Eukaryota</taxon>
        <taxon>Viridiplantae</taxon>
        <taxon>Streptophyta</taxon>
        <taxon>Embryophyta</taxon>
        <taxon>Tracheophyta</taxon>
        <taxon>Spermatophyta</taxon>
        <taxon>Magnoliopsida</taxon>
        <taxon>Liliopsida</taxon>
        <taxon>Zingiberales</taxon>
        <taxon>Cannaceae</taxon>
        <taxon>Canna</taxon>
    </lineage>
</organism>
<name>A0AAQ3Q301_9LILI</name>
<sequence length="89" mass="9763">MRRKTGGGRRTGRPADRIRLWVEASQGLRAGGRCSHATRDCAVSGEGDDLRDVLRLAVARESELGEEEDGSLAGRRQSLERGGQRCRVE</sequence>
<feature type="region of interest" description="Disordered" evidence="1">
    <location>
        <begin position="63"/>
        <end position="89"/>
    </location>
</feature>
<dbReference type="EMBL" id="CP136890">
    <property type="protein sequence ID" value="WOK94660.1"/>
    <property type="molecule type" value="Genomic_DNA"/>
</dbReference>
<reference evidence="2 3" key="1">
    <citation type="submission" date="2023-10" db="EMBL/GenBank/DDBJ databases">
        <title>Chromosome-scale genome assembly provides insights into flower coloration mechanisms of Canna indica.</title>
        <authorList>
            <person name="Li C."/>
        </authorList>
    </citation>
    <scope>NUCLEOTIDE SEQUENCE [LARGE SCALE GENOMIC DNA]</scope>
    <source>
        <tissue evidence="2">Flower</tissue>
    </source>
</reference>
<evidence type="ECO:0000256" key="1">
    <source>
        <dbReference type="SAM" id="MobiDB-lite"/>
    </source>
</evidence>
<protein>
    <submittedName>
        <fullName evidence="2">Uncharacterized protein</fullName>
    </submittedName>
</protein>
<feature type="compositionally biased region" description="Basic and acidic residues" evidence="1">
    <location>
        <begin position="77"/>
        <end position="89"/>
    </location>
</feature>
<gene>
    <name evidence="2" type="ORF">Cni_G03365</name>
</gene>
<accession>A0AAQ3Q301</accession>
<evidence type="ECO:0000313" key="3">
    <source>
        <dbReference type="Proteomes" id="UP001327560"/>
    </source>
</evidence>
<dbReference type="AlphaFoldDB" id="A0AAQ3Q301"/>
<dbReference type="Proteomes" id="UP001327560">
    <property type="component" value="Chromosome 1"/>
</dbReference>